<accession>G0VC80</accession>
<keyword evidence="2" id="KW-1185">Reference proteome</keyword>
<organism evidence="1 2">
    <name type="scientific">Naumovozyma castellii</name>
    <name type="common">Yeast</name>
    <name type="synonym">Saccharomyces castellii</name>
    <dbReference type="NCBI Taxonomy" id="27288"/>
    <lineage>
        <taxon>Eukaryota</taxon>
        <taxon>Fungi</taxon>
        <taxon>Dikarya</taxon>
        <taxon>Ascomycota</taxon>
        <taxon>Saccharomycotina</taxon>
        <taxon>Saccharomycetes</taxon>
        <taxon>Saccharomycetales</taxon>
        <taxon>Saccharomycetaceae</taxon>
        <taxon>Naumovozyma</taxon>
    </lineage>
</organism>
<dbReference type="Proteomes" id="UP000001640">
    <property type="component" value="Chromosome 3"/>
</dbReference>
<name>G0VC80_NAUCA</name>
<dbReference type="OMA" id="HENHEWI"/>
<evidence type="ECO:0000313" key="1">
    <source>
        <dbReference type="EMBL" id="CCC69089.1"/>
    </source>
</evidence>
<dbReference type="InParanoid" id="G0VC80"/>
<proteinExistence type="predicted"/>
<gene>
    <name evidence="1" type="primary">NCAS0C00990</name>
    <name evidence="1" type="ordered locus">NCAS_0C00990</name>
</gene>
<reference evidence="1 2" key="1">
    <citation type="journal article" date="2011" name="Proc. Natl. Acad. Sci. U.S.A.">
        <title>Evolutionary erosion of yeast sex chromosomes by mating-type switching accidents.</title>
        <authorList>
            <person name="Gordon J.L."/>
            <person name="Armisen D."/>
            <person name="Proux-Wera E."/>
            <person name="Oheigeartaigh S.S."/>
            <person name="Byrne K.P."/>
            <person name="Wolfe K.H."/>
        </authorList>
    </citation>
    <scope>NUCLEOTIDE SEQUENCE [LARGE SCALE GENOMIC DNA]</scope>
    <source>
        <strain evidence="2">ATCC 76901 / BCRC 22586 / CBS 4309 / NBRC 1992 / NRRL Y-12630</strain>
    </source>
</reference>
<reference key="2">
    <citation type="submission" date="2011-08" db="EMBL/GenBank/DDBJ databases">
        <title>Genome sequence of Naumovozyma castellii.</title>
        <authorList>
            <person name="Gordon J.L."/>
            <person name="Armisen D."/>
            <person name="Proux-Wera E."/>
            <person name="OhEigeartaigh S.S."/>
            <person name="Byrne K.P."/>
            <person name="Wolfe K.H."/>
        </authorList>
    </citation>
    <scope>NUCLEOTIDE SEQUENCE</scope>
    <source>
        <strain>Type strain:CBS 4309</strain>
    </source>
</reference>
<dbReference type="GeneID" id="96902673"/>
<dbReference type="OrthoDB" id="10592818at2759"/>
<dbReference type="KEGG" id="ncs:NCAS_0C00990"/>
<dbReference type="RefSeq" id="XP_003675456.1">
    <property type="nucleotide sequence ID" value="XM_003675408.1"/>
</dbReference>
<dbReference type="AlphaFoldDB" id="G0VC80"/>
<dbReference type="HOGENOM" id="CLU_1343580_0_0_1"/>
<dbReference type="EMBL" id="HE576754">
    <property type="protein sequence ID" value="CCC69089.1"/>
    <property type="molecule type" value="Genomic_DNA"/>
</dbReference>
<evidence type="ECO:0000313" key="2">
    <source>
        <dbReference type="Proteomes" id="UP000001640"/>
    </source>
</evidence>
<protein>
    <submittedName>
        <fullName evidence="1">Uncharacterized protein</fullName>
    </submittedName>
</protein>
<sequence>MTVESCPSQLFDSFRGPNFFIFCSLEDRKRELNSKIKQLLNNTKTRSFESYDDYFMNNYMLYENVSDSDSDIEENKEIWHSSNTAQHENHEWIPQDIYEIAPKNRVTAGLSISSIIPEDKRRSRATQQQEITAEEMKAKRRILNAAKIRNLKSSVVPKVRKPFRMSDWLLQENMKYRSATENDLVPVVSRVSVEELESSDRMQQLLAKFK</sequence>